<dbReference type="GO" id="GO:0012506">
    <property type="term" value="C:vesicle membrane"/>
    <property type="evidence" value="ECO:0007669"/>
    <property type="project" value="TreeGrafter"/>
</dbReference>
<organism evidence="2 3">
    <name type="scientific">Parascedosporium putredinis</name>
    <dbReference type="NCBI Taxonomy" id="1442378"/>
    <lineage>
        <taxon>Eukaryota</taxon>
        <taxon>Fungi</taxon>
        <taxon>Dikarya</taxon>
        <taxon>Ascomycota</taxon>
        <taxon>Pezizomycotina</taxon>
        <taxon>Sordariomycetes</taxon>
        <taxon>Hypocreomycetidae</taxon>
        <taxon>Microascales</taxon>
        <taxon>Microascaceae</taxon>
        <taxon>Parascedosporium</taxon>
    </lineage>
</organism>
<dbReference type="GO" id="GO:0005737">
    <property type="term" value="C:cytoplasm"/>
    <property type="evidence" value="ECO:0007669"/>
    <property type="project" value="TreeGrafter"/>
</dbReference>
<dbReference type="PANTHER" id="PTHR46467:SF1">
    <property type="entry name" value="TETHER CONTAINING UBX DOMAIN FOR GLUT4"/>
    <property type="match status" value="1"/>
</dbReference>
<dbReference type="OrthoDB" id="440781at2759"/>
<feature type="domain" description="TUG ubiquitin-like" evidence="1">
    <location>
        <begin position="9"/>
        <end position="70"/>
    </location>
</feature>
<proteinExistence type="predicted"/>
<dbReference type="SUPFAM" id="SSF54236">
    <property type="entry name" value="Ubiquitin-like"/>
    <property type="match status" value="1"/>
</dbReference>
<dbReference type="CDD" id="cd16105">
    <property type="entry name" value="Ubl_ASPSCR1_like"/>
    <property type="match status" value="1"/>
</dbReference>
<evidence type="ECO:0000313" key="2">
    <source>
        <dbReference type="EMBL" id="CAI4216246.1"/>
    </source>
</evidence>
<name>A0A9P1H5D8_9PEZI</name>
<sequence>MASHVVVMSSSARSTKVKVTPGTYMSDVLSQACQSLNVSGNFILKHKQRTVDLSVPFRIAGLPGGAKLDLVVQSKSPAPVTVAIAIPQPEGTAFPNGRLGGKYPSSFTIWQVLRQIESLPEAINAKLNITARGVASTSSGRPSGSGQLLYEQPALNIMGRELNSFQDFQKTLSQLGYNSGSVLIRLSYKTTGMTFFEAQQQMAEYFKDLEASSSANTTASTADVELPDAPAVVESAPTKSAEEASLPAQVPVASDVTALLANAPAAEPQGRITSVPALPDNPLQPVHIYAAPASSTPAAALAQINEADFAPSIVHAQMHQARLKEGGKNKRLLSDKELEEQAAAAEAKFAAVQSIEVKVRFPDNTSASWVITKDDTGAKIYKAVRTVMADNSLPFRLSIPGSREIIRDEDGPQNQVMKAHKLTGSVVVNLLWDDGVAPAARQRPFLKSSAAQAAQQIVVPDLPAAPEEEEEDKTSAFKQTRTKIMSDVGKQSDEAMKKIGKFFKLPGKK</sequence>
<dbReference type="AlphaFoldDB" id="A0A9P1H5D8"/>
<gene>
    <name evidence="2" type="ORF">PPNO1_LOCUS5906</name>
</gene>
<dbReference type="EMBL" id="CALLCH030000015">
    <property type="protein sequence ID" value="CAI4216246.1"/>
    <property type="molecule type" value="Genomic_DNA"/>
</dbReference>
<dbReference type="InterPro" id="IPR021569">
    <property type="entry name" value="TUG-UBL1"/>
</dbReference>
<protein>
    <recommendedName>
        <fullName evidence="1">TUG ubiquitin-like domain-containing protein</fullName>
    </recommendedName>
</protein>
<dbReference type="GO" id="GO:0005634">
    <property type="term" value="C:nucleus"/>
    <property type="evidence" value="ECO:0007669"/>
    <property type="project" value="TreeGrafter"/>
</dbReference>
<evidence type="ECO:0000313" key="3">
    <source>
        <dbReference type="Proteomes" id="UP000838763"/>
    </source>
</evidence>
<dbReference type="Pfam" id="PF11470">
    <property type="entry name" value="TUG-UBL1"/>
    <property type="match status" value="1"/>
</dbReference>
<keyword evidence="3" id="KW-1185">Reference proteome</keyword>
<dbReference type="GO" id="GO:0006886">
    <property type="term" value="P:intracellular protein transport"/>
    <property type="evidence" value="ECO:0007669"/>
    <property type="project" value="TreeGrafter"/>
</dbReference>
<accession>A0A9P1H5D8</accession>
<dbReference type="Proteomes" id="UP000838763">
    <property type="component" value="Unassembled WGS sequence"/>
</dbReference>
<dbReference type="PANTHER" id="PTHR46467">
    <property type="entry name" value="TETHER CONTAINING UBX DOMAIN FOR GLUT4"/>
    <property type="match status" value="1"/>
</dbReference>
<evidence type="ECO:0000259" key="1">
    <source>
        <dbReference type="Pfam" id="PF11470"/>
    </source>
</evidence>
<comment type="caution">
    <text evidence="2">The sequence shown here is derived from an EMBL/GenBank/DDBJ whole genome shotgun (WGS) entry which is preliminary data.</text>
</comment>
<dbReference type="Gene3D" id="3.10.20.90">
    <property type="entry name" value="Phosphatidylinositol 3-kinase Catalytic Subunit, Chain A, domain 1"/>
    <property type="match status" value="1"/>
</dbReference>
<reference evidence="2" key="1">
    <citation type="submission" date="2022-11" db="EMBL/GenBank/DDBJ databases">
        <authorList>
            <person name="Scott C."/>
            <person name="Bruce N."/>
        </authorList>
    </citation>
    <scope>NUCLEOTIDE SEQUENCE</scope>
</reference>
<dbReference type="InterPro" id="IPR029071">
    <property type="entry name" value="Ubiquitin-like_domsf"/>
</dbReference>